<evidence type="ECO:0008006" key="6">
    <source>
        <dbReference type="Google" id="ProtNLM"/>
    </source>
</evidence>
<feature type="chain" id="PRO_5041054504" description="Group-specific protein" evidence="1">
    <location>
        <begin position="24"/>
        <end position="137"/>
    </location>
</feature>
<evidence type="ECO:0000256" key="1">
    <source>
        <dbReference type="SAM" id="SignalP"/>
    </source>
</evidence>
<gene>
    <name evidence="2" type="ORF">JF537_10365</name>
    <name evidence="3" type="ORF">RIB56_09745</name>
</gene>
<reference evidence="3" key="3">
    <citation type="submission" date="2024-05" db="EMBL/GenBank/DDBJ databases">
        <title>Draft genomic sequences of Priestia flexa CCM isolated from the soil of an abandoned mine contaminated by free cyanide in the high Andean zone of Tacna, Peru.</title>
        <authorList>
            <person name="Caceda Quiroz C.J."/>
            <person name="Maraza Chooque G.J."/>
            <person name="Fora Quispe G.L."/>
            <person name="Carpio Mamani M."/>
        </authorList>
    </citation>
    <scope>NUCLEOTIDE SEQUENCE</scope>
    <source>
        <strain evidence="3">CCM</strain>
    </source>
</reference>
<dbReference type="Proteomes" id="UP000664578">
    <property type="component" value="Unassembled WGS sequence"/>
</dbReference>
<dbReference type="EMBL" id="JAWUZT010000024">
    <property type="protein sequence ID" value="MDW8516413.1"/>
    <property type="molecule type" value="Genomic_DNA"/>
</dbReference>
<evidence type="ECO:0000313" key="3">
    <source>
        <dbReference type="EMBL" id="MDW8516413.1"/>
    </source>
</evidence>
<dbReference type="RefSeq" id="WP_025909961.1">
    <property type="nucleotide sequence ID" value="NZ_CANLXW010000011.1"/>
</dbReference>
<dbReference type="Proteomes" id="UP001284771">
    <property type="component" value="Unassembled WGS sequence"/>
</dbReference>
<protein>
    <recommendedName>
        <fullName evidence="6">Group-specific protein</fullName>
    </recommendedName>
</protein>
<evidence type="ECO:0000313" key="4">
    <source>
        <dbReference type="Proteomes" id="UP000664578"/>
    </source>
</evidence>
<dbReference type="AlphaFoldDB" id="A0A1N6QN96"/>
<proteinExistence type="predicted"/>
<sequence>MIKKVCIALILCFIGIHSHVAMGEQPKVEVFQLDTGKVIRVADKTEVVQKEVEKSIASITGIYKKVNPLPKTGYLVKVPLDPAVQVQQKGLDVLASEAVVVLSPNEQPVLMLYDNENKIYFFEFTYDISTLRKELEL</sequence>
<comment type="caution">
    <text evidence="2">The sequence shown here is derived from an EMBL/GenBank/DDBJ whole genome shotgun (WGS) entry which is preliminary data.</text>
</comment>
<keyword evidence="1" id="KW-0732">Signal</keyword>
<keyword evidence="5" id="KW-1185">Reference proteome</keyword>
<dbReference type="EMBL" id="JAEMWV010000004">
    <property type="protein sequence ID" value="MBN8251983.1"/>
    <property type="molecule type" value="Genomic_DNA"/>
</dbReference>
<accession>A0A1N6QN96</accession>
<organism evidence="2 4">
    <name type="scientific">Priestia flexa</name>
    <dbReference type="NCBI Taxonomy" id="86664"/>
    <lineage>
        <taxon>Bacteria</taxon>
        <taxon>Bacillati</taxon>
        <taxon>Bacillota</taxon>
        <taxon>Bacilli</taxon>
        <taxon>Bacillales</taxon>
        <taxon>Bacillaceae</taxon>
        <taxon>Priestia</taxon>
    </lineage>
</organism>
<reference evidence="5" key="2">
    <citation type="submission" date="2023-07" db="EMBL/GenBank/DDBJ databases">
        <title>Draft genomic sequences of Priestia flexa CCM isolated from the soil of an abandoned mine contaminated by free cyanide in the high Andean zone of Tacna, Peru.</title>
        <authorList>
            <person name="Caceda Quiroz C.J."/>
            <person name="Maraza Chooque G.J."/>
            <person name="Fora Quispe G.L."/>
            <person name="Carpio Mamani M."/>
        </authorList>
    </citation>
    <scope>NUCLEOTIDE SEQUENCE [LARGE SCALE GENOMIC DNA]</scope>
    <source>
        <strain evidence="5">CCM</strain>
    </source>
</reference>
<dbReference type="GeneID" id="93682898"/>
<evidence type="ECO:0000313" key="2">
    <source>
        <dbReference type="EMBL" id="MBN8251983.1"/>
    </source>
</evidence>
<reference evidence="2" key="1">
    <citation type="submission" date="2020-12" db="EMBL/GenBank/DDBJ databases">
        <title>PHA producing bacteria isolated from mangrove.</title>
        <authorList>
            <person name="Zheng W."/>
            <person name="Yu S."/>
            <person name="Huang Y."/>
        </authorList>
    </citation>
    <scope>NUCLEOTIDE SEQUENCE</scope>
    <source>
        <strain evidence="2">GN22-4</strain>
    </source>
</reference>
<feature type="signal peptide" evidence="1">
    <location>
        <begin position="1"/>
        <end position="23"/>
    </location>
</feature>
<evidence type="ECO:0000313" key="5">
    <source>
        <dbReference type="Proteomes" id="UP001284771"/>
    </source>
</evidence>
<name>A0A1N6QN96_9BACI</name>